<feature type="domain" description="HAMP" evidence="11">
    <location>
        <begin position="300"/>
        <end position="352"/>
    </location>
</feature>
<evidence type="ECO:0000256" key="4">
    <source>
        <dbReference type="ARBA" id="ARBA00022553"/>
    </source>
</evidence>
<dbReference type="RefSeq" id="WP_258878655.1">
    <property type="nucleotide sequence ID" value="NZ_CP048914.1"/>
</dbReference>
<evidence type="ECO:0000256" key="8">
    <source>
        <dbReference type="SAM" id="Coils"/>
    </source>
</evidence>
<dbReference type="GO" id="GO:0004721">
    <property type="term" value="F:phosphoprotein phosphatase activity"/>
    <property type="evidence" value="ECO:0007669"/>
    <property type="project" value="TreeGrafter"/>
</dbReference>
<dbReference type="InterPro" id="IPR003660">
    <property type="entry name" value="HAMP_dom"/>
</dbReference>
<name>A0A7L7KRJ1_9MOLU</name>
<dbReference type="SMART" id="SM00304">
    <property type="entry name" value="HAMP"/>
    <property type="match status" value="1"/>
</dbReference>
<dbReference type="PANTHER" id="PTHR45453">
    <property type="entry name" value="PHOSPHATE REGULON SENSOR PROTEIN PHOR"/>
    <property type="match status" value="1"/>
</dbReference>
<dbReference type="InterPro" id="IPR050351">
    <property type="entry name" value="BphY/WalK/GraS-like"/>
</dbReference>
<dbReference type="InterPro" id="IPR005467">
    <property type="entry name" value="His_kinase_dom"/>
</dbReference>
<evidence type="ECO:0000256" key="7">
    <source>
        <dbReference type="ARBA" id="ARBA00023012"/>
    </source>
</evidence>
<dbReference type="InterPro" id="IPR003661">
    <property type="entry name" value="HisK_dim/P_dom"/>
</dbReference>
<keyword evidence="7" id="KW-0902">Two-component regulatory system</keyword>
<comment type="subcellular location">
    <subcellularLocation>
        <location evidence="2">Membrane</location>
    </subcellularLocation>
</comment>
<dbReference type="InterPro" id="IPR036890">
    <property type="entry name" value="HATPase_C_sf"/>
</dbReference>
<proteinExistence type="predicted"/>
<dbReference type="InterPro" id="IPR003594">
    <property type="entry name" value="HATPase_dom"/>
</dbReference>
<dbReference type="GO" id="GO:0005886">
    <property type="term" value="C:plasma membrane"/>
    <property type="evidence" value="ECO:0007669"/>
    <property type="project" value="TreeGrafter"/>
</dbReference>
<evidence type="ECO:0000256" key="9">
    <source>
        <dbReference type="SAM" id="Phobius"/>
    </source>
</evidence>
<protein>
    <recommendedName>
        <fullName evidence="3">histidine kinase</fullName>
        <ecNumber evidence="3">2.7.13.3</ecNumber>
    </recommendedName>
</protein>
<evidence type="ECO:0000313" key="13">
    <source>
        <dbReference type="Proteomes" id="UP000514720"/>
    </source>
</evidence>
<dbReference type="Gene3D" id="6.10.340.10">
    <property type="match status" value="1"/>
</dbReference>
<dbReference type="EMBL" id="CP048914">
    <property type="protein sequence ID" value="QMS85029.1"/>
    <property type="molecule type" value="Genomic_DNA"/>
</dbReference>
<evidence type="ECO:0000256" key="3">
    <source>
        <dbReference type="ARBA" id="ARBA00012438"/>
    </source>
</evidence>
<dbReference type="Pfam" id="PF02518">
    <property type="entry name" value="HATPase_c"/>
    <property type="match status" value="1"/>
</dbReference>
<reference evidence="12 13" key="1">
    <citation type="submission" date="2020-02" db="EMBL/GenBank/DDBJ databases">
        <authorList>
            <person name="Zheng R.K."/>
            <person name="Sun C.M."/>
        </authorList>
    </citation>
    <scope>NUCLEOTIDE SEQUENCE [LARGE SCALE GENOMIC DNA]</scope>
    <source>
        <strain evidence="13">zrk13</strain>
    </source>
</reference>
<dbReference type="Gene3D" id="3.30.565.10">
    <property type="entry name" value="Histidine kinase-like ATPase, C-terminal domain"/>
    <property type="match status" value="1"/>
</dbReference>
<dbReference type="Gene3D" id="1.10.287.130">
    <property type="match status" value="1"/>
</dbReference>
<comment type="catalytic activity">
    <reaction evidence="1">
        <text>ATP + protein L-histidine = ADP + protein N-phospho-L-histidine.</text>
        <dbReference type="EC" id="2.7.13.3"/>
    </reaction>
</comment>
<evidence type="ECO:0000313" key="12">
    <source>
        <dbReference type="EMBL" id="QMS85029.1"/>
    </source>
</evidence>
<dbReference type="SMART" id="SM00388">
    <property type="entry name" value="HisKA"/>
    <property type="match status" value="1"/>
</dbReference>
<keyword evidence="4" id="KW-0597">Phosphoprotein</keyword>
<feature type="coiled-coil region" evidence="8">
    <location>
        <begin position="344"/>
        <end position="371"/>
    </location>
</feature>
<dbReference type="SUPFAM" id="SSF55874">
    <property type="entry name" value="ATPase domain of HSP90 chaperone/DNA topoisomerase II/histidine kinase"/>
    <property type="match status" value="1"/>
</dbReference>
<dbReference type="PROSITE" id="PS50885">
    <property type="entry name" value="HAMP"/>
    <property type="match status" value="1"/>
</dbReference>
<sequence length="600" mass="69468">MKQISANVQDWFRNTWKTIVRLFKARSISTQLIITISLIFLSFFALQSILNVAFFRNFFTTQDFDRIHSDLIEYVENMNQDDIDYYDEMYRFTSENNAYSVIVGGQYRILTSSGTDYTFTIQDDTTLLSYTVLVPNNDFEYTEDLQLSVTIYPYNDEFYSADIIEVGSTILYNSEITCAEVDCTPVNGTITNVSKPNNLNYLFENNPIVRDEVARIVGGEIDLKDYEYTSGSVEGSWYRSSEASVDTLVFVHNLKTWNYIVTIVPVVNTNDVIDIVNSYNYYVYATAIVIIFIWSFRLSSIISKPIQNIELVARQIAQLNFDVEAHEYNNRENESLSNSINLIAKNLRTTLETLNRKNSELMSLYEDQSKQVSLKKQLVSSISHELKTPLMIMQVTIQGILDDIIPDEEQQKELLNVLDEINKSSMMIQDMLQIYRLDDANSQLEISEFDLSKTACFFVNDFENAIRQYKLELDINVQDEVFVEGDEKLIKRVISNFLTNAIKYTPIGGRMYLEVSERKDKVYFELTNYGTTIRTEEIEKIWMPFYRISREETNPIKTKGSGIGLYLVSEILKAHDAEFGISNVKNGVKAYFYMNKKQRV</sequence>
<evidence type="ECO:0000256" key="5">
    <source>
        <dbReference type="ARBA" id="ARBA00022679"/>
    </source>
</evidence>
<accession>A0A7L7KRJ1</accession>
<keyword evidence="9" id="KW-0812">Transmembrane</keyword>
<dbReference type="KEGG" id="xcl:G4Z02_04425"/>
<keyword evidence="5" id="KW-0808">Transferase</keyword>
<evidence type="ECO:0000259" key="11">
    <source>
        <dbReference type="PROSITE" id="PS50885"/>
    </source>
</evidence>
<evidence type="ECO:0000259" key="10">
    <source>
        <dbReference type="PROSITE" id="PS50109"/>
    </source>
</evidence>
<dbReference type="EC" id="2.7.13.3" evidence="3"/>
<feature type="transmembrane region" description="Helical" evidence="9">
    <location>
        <begin position="279"/>
        <end position="296"/>
    </location>
</feature>
<evidence type="ECO:0000256" key="1">
    <source>
        <dbReference type="ARBA" id="ARBA00000085"/>
    </source>
</evidence>
<dbReference type="Pfam" id="PF00512">
    <property type="entry name" value="HisKA"/>
    <property type="match status" value="1"/>
</dbReference>
<dbReference type="PROSITE" id="PS50109">
    <property type="entry name" value="HIS_KIN"/>
    <property type="match status" value="1"/>
</dbReference>
<keyword evidence="8" id="KW-0175">Coiled coil</keyword>
<evidence type="ECO:0000256" key="6">
    <source>
        <dbReference type="ARBA" id="ARBA00022777"/>
    </source>
</evidence>
<dbReference type="InterPro" id="IPR036097">
    <property type="entry name" value="HisK_dim/P_sf"/>
</dbReference>
<dbReference type="AlphaFoldDB" id="A0A7L7KRJ1"/>
<dbReference type="GO" id="GO:0000155">
    <property type="term" value="F:phosphorelay sensor kinase activity"/>
    <property type="evidence" value="ECO:0007669"/>
    <property type="project" value="InterPro"/>
</dbReference>
<feature type="domain" description="Histidine kinase" evidence="10">
    <location>
        <begin position="381"/>
        <end position="598"/>
    </location>
</feature>
<keyword evidence="9" id="KW-1133">Transmembrane helix</keyword>
<dbReference type="GO" id="GO:0016036">
    <property type="term" value="P:cellular response to phosphate starvation"/>
    <property type="evidence" value="ECO:0007669"/>
    <property type="project" value="TreeGrafter"/>
</dbReference>
<organism evidence="12 13">
    <name type="scientific">Candidatus Xianfuyuplasma coldseepsis</name>
    <dbReference type="NCBI Taxonomy" id="2782163"/>
    <lineage>
        <taxon>Bacteria</taxon>
        <taxon>Bacillati</taxon>
        <taxon>Mycoplasmatota</taxon>
        <taxon>Mollicutes</taxon>
        <taxon>Candidatus Izemoplasmatales</taxon>
        <taxon>Candidatus Izemoplasmataceae</taxon>
        <taxon>Candidatus Xianfuyuplasma</taxon>
    </lineage>
</organism>
<gene>
    <name evidence="12" type="ORF">G4Z02_04425</name>
</gene>
<keyword evidence="6 12" id="KW-0418">Kinase</keyword>
<keyword evidence="9" id="KW-0472">Membrane</keyword>
<keyword evidence="13" id="KW-1185">Reference proteome</keyword>
<dbReference type="Proteomes" id="UP000514720">
    <property type="component" value="Chromosome"/>
</dbReference>
<dbReference type="SUPFAM" id="SSF47384">
    <property type="entry name" value="Homodimeric domain of signal transducing histidine kinase"/>
    <property type="match status" value="1"/>
</dbReference>
<feature type="transmembrane region" description="Helical" evidence="9">
    <location>
        <begin position="32"/>
        <end position="55"/>
    </location>
</feature>
<dbReference type="PANTHER" id="PTHR45453:SF1">
    <property type="entry name" value="PHOSPHATE REGULON SENSOR PROTEIN PHOR"/>
    <property type="match status" value="1"/>
</dbReference>
<dbReference type="SMART" id="SM00387">
    <property type="entry name" value="HATPase_c"/>
    <property type="match status" value="1"/>
</dbReference>
<evidence type="ECO:0000256" key="2">
    <source>
        <dbReference type="ARBA" id="ARBA00004370"/>
    </source>
</evidence>
<dbReference type="CDD" id="cd06225">
    <property type="entry name" value="HAMP"/>
    <property type="match status" value="1"/>
</dbReference>
<dbReference type="CDD" id="cd00082">
    <property type="entry name" value="HisKA"/>
    <property type="match status" value="1"/>
</dbReference>